<accession>A0A1S1X1T6</accession>
<evidence type="ECO:0000259" key="3">
    <source>
        <dbReference type="PROSITE" id="PS50110"/>
    </source>
</evidence>
<dbReference type="PANTHER" id="PTHR44591">
    <property type="entry name" value="STRESS RESPONSE REGULATOR PROTEIN 1"/>
    <property type="match status" value="1"/>
</dbReference>
<dbReference type="Pfam" id="PF00072">
    <property type="entry name" value="Response_reg"/>
    <property type="match status" value="1"/>
</dbReference>
<dbReference type="STRING" id="1903179.BI347_07090"/>
<gene>
    <name evidence="4" type="ORF">BI347_07090</name>
</gene>
<dbReference type="SMART" id="SM00448">
    <property type="entry name" value="REC"/>
    <property type="match status" value="1"/>
</dbReference>
<dbReference type="PANTHER" id="PTHR44591:SF25">
    <property type="entry name" value="CHEMOTAXIS TWO-COMPONENT RESPONSE REGULATOR"/>
    <property type="match status" value="1"/>
</dbReference>
<protein>
    <submittedName>
        <fullName evidence="4">Two-component system response regulator</fullName>
    </submittedName>
</protein>
<dbReference type="RefSeq" id="WP_071115582.1">
    <property type="nucleotide sequence ID" value="NZ_MKCS01000001.1"/>
</dbReference>
<dbReference type="InterPro" id="IPR050595">
    <property type="entry name" value="Bact_response_regulator"/>
</dbReference>
<dbReference type="InterPro" id="IPR011006">
    <property type="entry name" value="CheY-like_superfamily"/>
</dbReference>
<dbReference type="OrthoDB" id="9801101at2"/>
<keyword evidence="1 2" id="KW-0597">Phosphoprotein</keyword>
<dbReference type="AlphaFoldDB" id="A0A1S1X1T6"/>
<evidence type="ECO:0000313" key="5">
    <source>
        <dbReference type="Proteomes" id="UP000180088"/>
    </source>
</evidence>
<dbReference type="SUPFAM" id="SSF52172">
    <property type="entry name" value="CheY-like"/>
    <property type="match status" value="1"/>
</dbReference>
<feature type="modified residue" description="4-aspartylphosphate" evidence="2">
    <location>
        <position position="53"/>
    </location>
</feature>
<sequence length="122" mass="13028">MAQVLMVDDSSTVRKEVCDFLKANGISVVAAVDGRDGLDKLRADPAIKLVVSDVNMPNMDGLTMAEKIRNELKNAAVNVIMLTTENSPAMKERGKAAGVKGWIVKPFNGAAVLPTFKKLVSA</sequence>
<organism evidence="4 5">
    <name type="scientific">Chromobacterium sphagni</name>
    <dbReference type="NCBI Taxonomy" id="1903179"/>
    <lineage>
        <taxon>Bacteria</taxon>
        <taxon>Pseudomonadati</taxon>
        <taxon>Pseudomonadota</taxon>
        <taxon>Betaproteobacteria</taxon>
        <taxon>Neisseriales</taxon>
        <taxon>Chromobacteriaceae</taxon>
        <taxon>Chromobacterium</taxon>
    </lineage>
</organism>
<feature type="domain" description="Response regulatory" evidence="3">
    <location>
        <begin position="3"/>
        <end position="120"/>
    </location>
</feature>
<dbReference type="GO" id="GO:0000160">
    <property type="term" value="P:phosphorelay signal transduction system"/>
    <property type="evidence" value="ECO:0007669"/>
    <property type="project" value="InterPro"/>
</dbReference>
<reference evidence="4 5" key="1">
    <citation type="submission" date="2016-09" db="EMBL/GenBank/DDBJ databases">
        <title>Chromobacterium muskegensis sp. nov., an insecticidal bacterium isolated from Sphagnum bogs.</title>
        <authorList>
            <person name="Sparks M.E."/>
            <person name="Blackburn M.B."/>
            <person name="Gundersen-Rindal D.E."/>
            <person name="Mitchell A."/>
            <person name="Farrar R."/>
            <person name="Kuhar D."/>
        </authorList>
    </citation>
    <scope>NUCLEOTIDE SEQUENCE [LARGE SCALE GENOMIC DNA]</scope>
    <source>
        <strain evidence="4 5">37-2</strain>
    </source>
</reference>
<comment type="caution">
    <text evidence="4">The sequence shown here is derived from an EMBL/GenBank/DDBJ whole genome shotgun (WGS) entry which is preliminary data.</text>
</comment>
<proteinExistence type="predicted"/>
<dbReference type="EMBL" id="MKCS01000001">
    <property type="protein sequence ID" value="OHX13298.1"/>
    <property type="molecule type" value="Genomic_DNA"/>
</dbReference>
<dbReference type="Proteomes" id="UP000180088">
    <property type="component" value="Unassembled WGS sequence"/>
</dbReference>
<evidence type="ECO:0000313" key="4">
    <source>
        <dbReference type="EMBL" id="OHX13298.1"/>
    </source>
</evidence>
<dbReference type="PROSITE" id="PS50110">
    <property type="entry name" value="RESPONSE_REGULATORY"/>
    <property type="match status" value="1"/>
</dbReference>
<name>A0A1S1X1T6_9NEIS</name>
<dbReference type="Gene3D" id="3.40.50.2300">
    <property type="match status" value="1"/>
</dbReference>
<dbReference type="InterPro" id="IPR001789">
    <property type="entry name" value="Sig_transdc_resp-reg_receiver"/>
</dbReference>
<evidence type="ECO:0000256" key="1">
    <source>
        <dbReference type="ARBA" id="ARBA00022553"/>
    </source>
</evidence>
<evidence type="ECO:0000256" key="2">
    <source>
        <dbReference type="PROSITE-ProRule" id="PRU00169"/>
    </source>
</evidence>